<feature type="region of interest" description="Disordered" evidence="1">
    <location>
        <begin position="1"/>
        <end position="24"/>
    </location>
</feature>
<organism evidence="3 4">
    <name type="scientific">Neolentinus lepideus HHB14362 ss-1</name>
    <dbReference type="NCBI Taxonomy" id="1314782"/>
    <lineage>
        <taxon>Eukaryota</taxon>
        <taxon>Fungi</taxon>
        <taxon>Dikarya</taxon>
        <taxon>Basidiomycota</taxon>
        <taxon>Agaricomycotina</taxon>
        <taxon>Agaricomycetes</taxon>
        <taxon>Gloeophyllales</taxon>
        <taxon>Gloeophyllaceae</taxon>
        <taxon>Neolentinus</taxon>
    </lineage>
</organism>
<feature type="domain" description="DUF8191" evidence="2">
    <location>
        <begin position="172"/>
        <end position="252"/>
    </location>
</feature>
<dbReference type="Pfam" id="PF26609">
    <property type="entry name" value="DUF8191"/>
    <property type="match status" value="1"/>
</dbReference>
<dbReference type="AlphaFoldDB" id="A0A165UUG4"/>
<dbReference type="EMBL" id="KV425556">
    <property type="protein sequence ID" value="KZT28721.1"/>
    <property type="molecule type" value="Genomic_DNA"/>
</dbReference>
<gene>
    <name evidence="3" type="ORF">NEOLEDRAFT_1239266</name>
</gene>
<feature type="compositionally biased region" description="Polar residues" evidence="1">
    <location>
        <begin position="1"/>
        <end position="16"/>
    </location>
</feature>
<feature type="region of interest" description="Disordered" evidence="1">
    <location>
        <begin position="58"/>
        <end position="77"/>
    </location>
</feature>
<dbReference type="InParanoid" id="A0A165UUG4"/>
<feature type="compositionally biased region" description="Acidic residues" evidence="1">
    <location>
        <begin position="337"/>
        <end position="347"/>
    </location>
</feature>
<feature type="compositionally biased region" description="Basic and acidic residues" evidence="1">
    <location>
        <begin position="391"/>
        <end position="400"/>
    </location>
</feature>
<keyword evidence="4" id="KW-1185">Reference proteome</keyword>
<evidence type="ECO:0000313" key="4">
    <source>
        <dbReference type="Proteomes" id="UP000076761"/>
    </source>
</evidence>
<feature type="region of interest" description="Disordered" evidence="1">
    <location>
        <begin position="310"/>
        <end position="348"/>
    </location>
</feature>
<reference evidence="3 4" key="1">
    <citation type="journal article" date="2016" name="Mol. Biol. Evol.">
        <title>Comparative Genomics of Early-Diverging Mushroom-Forming Fungi Provides Insights into the Origins of Lignocellulose Decay Capabilities.</title>
        <authorList>
            <person name="Nagy L.G."/>
            <person name="Riley R."/>
            <person name="Tritt A."/>
            <person name="Adam C."/>
            <person name="Daum C."/>
            <person name="Floudas D."/>
            <person name="Sun H."/>
            <person name="Yadav J.S."/>
            <person name="Pangilinan J."/>
            <person name="Larsson K.H."/>
            <person name="Matsuura K."/>
            <person name="Barry K."/>
            <person name="Labutti K."/>
            <person name="Kuo R."/>
            <person name="Ohm R.A."/>
            <person name="Bhattacharya S.S."/>
            <person name="Shirouzu T."/>
            <person name="Yoshinaga Y."/>
            <person name="Martin F.M."/>
            <person name="Grigoriev I.V."/>
            <person name="Hibbett D.S."/>
        </authorList>
    </citation>
    <scope>NUCLEOTIDE SEQUENCE [LARGE SCALE GENOMIC DNA]</scope>
    <source>
        <strain evidence="3 4">HHB14362 ss-1</strain>
    </source>
</reference>
<feature type="region of interest" description="Disordered" evidence="1">
    <location>
        <begin position="391"/>
        <end position="429"/>
    </location>
</feature>
<sequence length="429" mass="48503">MSKNSVISQSALPQSPRSREKLLKETVLRQSREIEDLKKKLKKIIGKANKLLEDDNRSLENCGEETEETIESSEESSAATAFWDAADETYRCDNCGWEVISGVCQSCCNVYEYDSDDENDHEPYSSISTDDCNLVSERLRAPRGETPLLEIKEINIPASFQAEGRGDEFRMLLARGATAAMCERYKLRYTPSGGIIATADEALRDIYAGAAIEPEHEWRIHLGRCLTLEDGDTDGAQFLENLLEEVLYFPMRPEHSQCIWDRWETVRWDDNVWVTRPIFDRFEKDDSSSDEDGWDSDDDRTALERARHLADRALGDEEEEEVIQPDEYESTGSEGSEGSDSDMEMQEPDWAWQAGVSDVVYNSDTDMVDELDDDEDSEGDAVVVKAELVTHTETEAKLEESSSSADSDFDSSEELSGDEEVMYRASVKK</sequence>
<name>A0A165UUG4_9AGAM</name>
<dbReference type="OrthoDB" id="3063271at2759"/>
<feature type="compositionally biased region" description="Acidic residues" evidence="1">
    <location>
        <begin position="407"/>
        <end position="420"/>
    </location>
</feature>
<dbReference type="InterPro" id="IPR058504">
    <property type="entry name" value="DUF8191"/>
</dbReference>
<evidence type="ECO:0000259" key="2">
    <source>
        <dbReference type="Pfam" id="PF26609"/>
    </source>
</evidence>
<dbReference type="Proteomes" id="UP000076761">
    <property type="component" value="Unassembled WGS sequence"/>
</dbReference>
<protein>
    <recommendedName>
        <fullName evidence="2">DUF8191 domain-containing protein</fullName>
    </recommendedName>
</protein>
<evidence type="ECO:0000256" key="1">
    <source>
        <dbReference type="SAM" id="MobiDB-lite"/>
    </source>
</evidence>
<feature type="compositionally biased region" description="Acidic residues" evidence="1">
    <location>
        <begin position="62"/>
        <end position="74"/>
    </location>
</feature>
<proteinExistence type="predicted"/>
<feature type="non-terminal residue" evidence="3">
    <location>
        <position position="1"/>
    </location>
</feature>
<evidence type="ECO:0000313" key="3">
    <source>
        <dbReference type="EMBL" id="KZT28721.1"/>
    </source>
</evidence>
<feature type="compositionally biased region" description="Acidic residues" evidence="1">
    <location>
        <begin position="316"/>
        <end position="329"/>
    </location>
</feature>
<accession>A0A165UUG4</accession>